<accession>A0A8K0EEC8</accession>
<dbReference type="EMBL" id="OV696701">
    <property type="protein sequence ID" value="CAH1248526.1"/>
    <property type="molecule type" value="Genomic_DNA"/>
</dbReference>
<proteinExistence type="predicted"/>
<dbReference type="AlphaFoldDB" id="A0A8K0EEC8"/>
<evidence type="ECO:0000313" key="1">
    <source>
        <dbReference type="EMBL" id="CAH1248526.1"/>
    </source>
</evidence>
<organism evidence="1 2">
    <name type="scientific">Branchiostoma lanceolatum</name>
    <name type="common">Common lancelet</name>
    <name type="synonym">Amphioxus lanceolatum</name>
    <dbReference type="NCBI Taxonomy" id="7740"/>
    <lineage>
        <taxon>Eukaryota</taxon>
        <taxon>Metazoa</taxon>
        <taxon>Chordata</taxon>
        <taxon>Cephalochordata</taxon>
        <taxon>Leptocardii</taxon>
        <taxon>Amphioxiformes</taxon>
        <taxon>Branchiostomatidae</taxon>
        <taxon>Branchiostoma</taxon>
    </lineage>
</organism>
<name>A0A8K0EEC8_BRALA</name>
<keyword evidence="2" id="KW-1185">Reference proteome</keyword>
<reference evidence="1" key="1">
    <citation type="submission" date="2022-01" db="EMBL/GenBank/DDBJ databases">
        <authorList>
            <person name="Braso-Vives M."/>
        </authorList>
    </citation>
    <scope>NUCLEOTIDE SEQUENCE</scope>
</reference>
<gene>
    <name evidence="1" type="primary">Hypp8205</name>
    <name evidence="1" type="ORF">BLAG_LOCUS9849</name>
</gene>
<protein>
    <submittedName>
        <fullName evidence="1">Hypp8205 protein</fullName>
    </submittedName>
</protein>
<dbReference type="Proteomes" id="UP000838412">
    <property type="component" value="Chromosome 16"/>
</dbReference>
<evidence type="ECO:0000313" key="2">
    <source>
        <dbReference type="Proteomes" id="UP000838412"/>
    </source>
</evidence>
<sequence length="86" mass="9739">MVVKSGGLLTLMLSVMDEWWGLREYIAQNRHLSQEQLVKLLMTDATMAELLASVLMNLADKEEEDKFTKDVKSAAEEICQAGLFMM</sequence>